<evidence type="ECO:0000256" key="1">
    <source>
        <dbReference type="SAM" id="MobiDB-lite"/>
    </source>
</evidence>
<evidence type="ECO:0000313" key="3">
    <source>
        <dbReference type="Proteomes" id="UP001592528"/>
    </source>
</evidence>
<proteinExistence type="predicted"/>
<sequence length="283" mass="30718">MPATPQPDSQGAPQPAARPVRCPSCRREHAYEPSVFPCPCGASLKVPLLRGGVPVQVRFRSWEDSWLSMRCPSCGRSEQWPQPEFTCSCGATVRLPVDTDRRPVPIAPPKPPTVQRPAVQHPSGQPVAGPYPSGPQPGQPPAAQPPVGRRPAPSRPPFVPHPVRNSDDAILAAARYLEWLGFGTLEVSDSQDREGVCLLGTTVVAQVDTWTEPADLRAVECLWLNTLHADELQPVMFTLAGYNQESRNRADQLLVALFELDLEGVPQPVNSAARELLRTGGSN</sequence>
<feature type="compositionally biased region" description="Pro residues" evidence="1">
    <location>
        <begin position="105"/>
        <end position="114"/>
    </location>
</feature>
<dbReference type="EMBL" id="JBHEZZ010000011">
    <property type="protein sequence ID" value="MFC1403695.1"/>
    <property type="molecule type" value="Genomic_DNA"/>
</dbReference>
<accession>A0ABV6UQG5</accession>
<comment type="caution">
    <text evidence="2">The sequence shown here is derived from an EMBL/GenBank/DDBJ whole genome shotgun (WGS) entry which is preliminary data.</text>
</comment>
<dbReference type="RefSeq" id="WP_051724722.1">
    <property type="nucleotide sequence ID" value="NZ_JBHEZZ010000011.1"/>
</dbReference>
<protein>
    <submittedName>
        <fullName evidence="2">Uncharacterized protein</fullName>
    </submittedName>
</protein>
<gene>
    <name evidence="2" type="ORF">ACEZDJ_20605</name>
</gene>
<organism evidence="2 3">
    <name type="scientific">Streptacidiphilus cavernicola</name>
    <dbReference type="NCBI Taxonomy" id="3342716"/>
    <lineage>
        <taxon>Bacteria</taxon>
        <taxon>Bacillati</taxon>
        <taxon>Actinomycetota</taxon>
        <taxon>Actinomycetes</taxon>
        <taxon>Kitasatosporales</taxon>
        <taxon>Streptomycetaceae</taxon>
        <taxon>Streptacidiphilus</taxon>
    </lineage>
</organism>
<keyword evidence="3" id="KW-1185">Reference proteome</keyword>
<reference evidence="2 3" key="1">
    <citation type="submission" date="2024-09" db="EMBL/GenBank/DDBJ databases">
        <authorList>
            <person name="Lee S.D."/>
        </authorList>
    </citation>
    <scope>NUCLEOTIDE SEQUENCE [LARGE SCALE GENOMIC DNA]</scope>
    <source>
        <strain evidence="2 3">N1-5</strain>
    </source>
</reference>
<dbReference type="Proteomes" id="UP001592528">
    <property type="component" value="Unassembled WGS sequence"/>
</dbReference>
<name>A0ABV6UQG5_9ACTN</name>
<evidence type="ECO:0000313" key="2">
    <source>
        <dbReference type="EMBL" id="MFC1403695.1"/>
    </source>
</evidence>
<feature type="region of interest" description="Disordered" evidence="1">
    <location>
        <begin position="99"/>
        <end position="164"/>
    </location>
</feature>
<feature type="compositionally biased region" description="Pro residues" evidence="1">
    <location>
        <begin position="132"/>
        <end position="144"/>
    </location>
</feature>